<dbReference type="EMBL" id="CADCUN010000109">
    <property type="protein sequence ID" value="CAA9383124.1"/>
    <property type="molecule type" value="Genomic_DNA"/>
</dbReference>
<dbReference type="AlphaFoldDB" id="A0A6J4NEQ3"/>
<name>A0A6J4NEQ3_9ACTN</name>
<protein>
    <submittedName>
        <fullName evidence="2">Uncharacterized protein</fullName>
    </submittedName>
</protein>
<feature type="compositionally biased region" description="Basic and acidic residues" evidence="1">
    <location>
        <begin position="185"/>
        <end position="195"/>
    </location>
</feature>
<organism evidence="2">
    <name type="scientific">uncultured Nocardioides sp</name>
    <dbReference type="NCBI Taxonomy" id="198441"/>
    <lineage>
        <taxon>Bacteria</taxon>
        <taxon>Bacillati</taxon>
        <taxon>Actinomycetota</taxon>
        <taxon>Actinomycetes</taxon>
        <taxon>Propionibacteriales</taxon>
        <taxon>Nocardioidaceae</taxon>
        <taxon>Nocardioides</taxon>
        <taxon>environmental samples</taxon>
    </lineage>
</organism>
<evidence type="ECO:0000256" key="1">
    <source>
        <dbReference type="SAM" id="MobiDB-lite"/>
    </source>
</evidence>
<feature type="compositionally biased region" description="Basic residues" evidence="1">
    <location>
        <begin position="1"/>
        <end position="12"/>
    </location>
</feature>
<feature type="compositionally biased region" description="Basic residues" evidence="1">
    <location>
        <begin position="121"/>
        <end position="147"/>
    </location>
</feature>
<sequence length="446" mass="47746">ERRDPRRHRSRPPWRDRAGCRARGASAVLCRPAPRGLGRRRPQRHAGSAATARIRRSPGIGGRPARRTPRRGRRVARRGDRPDAVVASPDAGVVRRRAGVAGGAGAGRRRGRADASDDRPHRVHGHRARDLRRPGHAARVRRPHPKLRAGQLADPRRRPPAGRSALPRGAGAARARRRPRFRAGGRCDRGQHPARDDDDPARPQRGALGPPCRSLPRAVPGCGVPRGLRRRGLRRLRGVGAGRPRCLGSRHRSRRGGRLGSRRWAAARVVRDELLRPTPARDPGASGAVAGALVVAVAGRGAHVVGAGVGLRGAGLRVVGGLPGAGRPLLGRHRLDATVLVLGLGQPRRPAGLERTAPRRRPRGRRAAPPRRSQDSRSAGRRRSAHRRHRRPEPDVKGRGGADLAAVRAVADPVAGLAPRWLATLGTGAAGAHCPARRTPALLVVV</sequence>
<proteinExistence type="predicted"/>
<feature type="compositionally biased region" description="Basic residues" evidence="1">
    <location>
        <begin position="64"/>
        <end position="76"/>
    </location>
</feature>
<feature type="compositionally biased region" description="Basic residues" evidence="1">
    <location>
        <begin position="379"/>
        <end position="391"/>
    </location>
</feature>
<feature type="region of interest" description="Disordered" evidence="1">
    <location>
        <begin position="1"/>
        <end position="227"/>
    </location>
</feature>
<accession>A0A6J4NEQ3</accession>
<reference evidence="2" key="1">
    <citation type="submission" date="2020-02" db="EMBL/GenBank/DDBJ databases">
        <authorList>
            <person name="Meier V. D."/>
        </authorList>
    </citation>
    <scope>NUCLEOTIDE SEQUENCE</scope>
    <source>
        <strain evidence="2">AVDCRST_MAG60</strain>
    </source>
</reference>
<evidence type="ECO:0000313" key="2">
    <source>
        <dbReference type="EMBL" id="CAA9383124.1"/>
    </source>
</evidence>
<feature type="non-terminal residue" evidence="2">
    <location>
        <position position="1"/>
    </location>
</feature>
<feature type="compositionally biased region" description="Basic residues" evidence="1">
    <location>
        <begin position="358"/>
        <end position="369"/>
    </location>
</feature>
<feature type="region of interest" description="Disordered" evidence="1">
    <location>
        <begin position="348"/>
        <end position="402"/>
    </location>
</feature>
<gene>
    <name evidence="2" type="ORF">AVDCRST_MAG60-1041</name>
</gene>
<feature type="non-terminal residue" evidence="2">
    <location>
        <position position="446"/>
    </location>
</feature>
<feature type="compositionally biased region" description="Low complexity" evidence="1">
    <location>
        <begin position="161"/>
        <end position="173"/>
    </location>
</feature>
<feature type="compositionally biased region" description="Basic residues" evidence="1">
    <location>
        <begin position="174"/>
        <end position="183"/>
    </location>
</feature>